<evidence type="ECO:0000313" key="1">
    <source>
        <dbReference type="EMBL" id="GAA4648141.1"/>
    </source>
</evidence>
<sequence>MDPITLRKLNQHEDCLNAVELLVDNIDRFLLQLQRRSEPDYEQAMKMIDHEIRIIKTLLANR</sequence>
<proteinExistence type="predicted"/>
<comment type="caution">
    <text evidence="1">The sequence shown here is derived from an EMBL/GenBank/DDBJ whole genome shotgun (WGS) entry which is preliminary data.</text>
</comment>
<accession>A0ABP8UYX0</accession>
<name>A0ABP8UYX0_9GAMM</name>
<dbReference type="Proteomes" id="UP001500604">
    <property type="component" value="Unassembled WGS sequence"/>
</dbReference>
<dbReference type="RefSeq" id="WP_345193408.1">
    <property type="nucleotide sequence ID" value="NZ_BAABFL010000027.1"/>
</dbReference>
<gene>
    <name evidence="1" type="ORF">GCM10023116_04050</name>
</gene>
<dbReference type="EMBL" id="BAABFL010000027">
    <property type="protein sequence ID" value="GAA4648141.1"/>
    <property type="molecule type" value="Genomic_DNA"/>
</dbReference>
<evidence type="ECO:0000313" key="2">
    <source>
        <dbReference type="Proteomes" id="UP001500604"/>
    </source>
</evidence>
<protein>
    <submittedName>
        <fullName evidence="1">Uncharacterized protein</fullName>
    </submittedName>
</protein>
<reference evidence="2" key="1">
    <citation type="journal article" date="2019" name="Int. J. Syst. Evol. Microbiol.">
        <title>The Global Catalogue of Microorganisms (GCM) 10K type strain sequencing project: providing services to taxonomists for standard genome sequencing and annotation.</title>
        <authorList>
            <consortium name="The Broad Institute Genomics Platform"/>
            <consortium name="The Broad Institute Genome Sequencing Center for Infectious Disease"/>
            <person name="Wu L."/>
            <person name="Ma J."/>
        </authorList>
    </citation>
    <scope>NUCLEOTIDE SEQUENCE [LARGE SCALE GENOMIC DNA]</scope>
    <source>
        <strain evidence="2">JCM 17805</strain>
    </source>
</reference>
<organism evidence="1 2">
    <name type="scientific">Kistimonas scapharcae</name>
    <dbReference type="NCBI Taxonomy" id="1036133"/>
    <lineage>
        <taxon>Bacteria</taxon>
        <taxon>Pseudomonadati</taxon>
        <taxon>Pseudomonadota</taxon>
        <taxon>Gammaproteobacteria</taxon>
        <taxon>Oceanospirillales</taxon>
        <taxon>Endozoicomonadaceae</taxon>
        <taxon>Kistimonas</taxon>
    </lineage>
</organism>
<keyword evidence="2" id="KW-1185">Reference proteome</keyword>